<gene>
    <name evidence="3" type="ORF">ASPWEDRAFT_164665</name>
</gene>
<dbReference type="Gene3D" id="2.60.130.10">
    <property type="entry name" value="Aromatic compound dioxygenase"/>
    <property type="match status" value="1"/>
</dbReference>
<dbReference type="InterPro" id="IPR015889">
    <property type="entry name" value="Intradiol_dOase_core"/>
</dbReference>
<organism evidence="3 4">
    <name type="scientific">Aspergillus wentii DTO 134E9</name>
    <dbReference type="NCBI Taxonomy" id="1073089"/>
    <lineage>
        <taxon>Eukaryota</taxon>
        <taxon>Fungi</taxon>
        <taxon>Dikarya</taxon>
        <taxon>Ascomycota</taxon>
        <taxon>Pezizomycotina</taxon>
        <taxon>Eurotiomycetes</taxon>
        <taxon>Eurotiomycetidae</taxon>
        <taxon>Eurotiales</taxon>
        <taxon>Aspergillaceae</taxon>
        <taxon>Aspergillus</taxon>
        <taxon>Aspergillus subgen. Cremei</taxon>
    </lineage>
</organism>
<protein>
    <recommendedName>
        <fullName evidence="5">Intradiol ring-cleavage dioxygenases domain-containing protein</fullName>
    </recommendedName>
</protein>
<accession>A0A1L9R6F7</accession>
<feature type="chain" id="PRO_5012024558" description="Intradiol ring-cleavage dioxygenases domain-containing protein" evidence="2">
    <location>
        <begin position="19"/>
        <end position="368"/>
    </location>
</feature>
<name>A0A1L9R6F7_ASPWE</name>
<dbReference type="CDD" id="cd03457">
    <property type="entry name" value="intradiol_dioxygenase_like"/>
    <property type="match status" value="1"/>
</dbReference>
<feature type="signal peptide" evidence="2">
    <location>
        <begin position="1"/>
        <end position="18"/>
    </location>
</feature>
<evidence type="ECO:0000313" key="3">
    <source>
        <dbReference type="EMBL" id="OJJ30467.1"/>
    </source>
</evidence>
<evidence type="ECO:0000256" key="1">
    <source>
        <dbReference type="SAM" id="MobiDB-lite"/>
    </source>
</evidence>
<evidence type="ECO:0008006" key="5">
    <source>
        <dbReference type="Google" id="ProtNLM"/>
    </source>
</evidence>
<feature type="compositionally biased region" description="Low complexity" evidence="1">
    <location>
        <begin position="356"/>
        <end position="368"/>
    </location>
</feature>
<dbReference type="GO" id="GO:0005506">
    <property type="term" value="F:iron ion binding"/>
    <property type="evidence" value="ECO:0007669"/>
    <property type="project" value="InterPro"/>
</dbReference>
<dbReference type="GO" id="GO:0016702">
    <property type="term" value="F:oxidoreductase activity, acting on single donors with incorporation of molecular oxygen, incorporation of two atoms of oxygen"/>
    <property type="evidence" value="ECO:0007669"/>
    <property type="project" value="InterPro"/>
</dbReference>
<dbReference type="AlphaFoldDB" id="A0A1L9R6F7"/>
<dbReference type="GeneID" id="63745736"/>
<dbReference type="RefSeq" id="XP_040684144.1">
    <property type="nucleotide sequence ID" value="XM_040829888.1"/>
</dbReference>
<dbReference type="OrthoDB" id="121380at2759"/>
<keyword evidence="2" id="KW-0732">Signal</keyword>
<dbReference type="PANTHER" id="PTHR34315:SF9">
    <property type="entry name" value="INTRADIOL RING-CLEAVAGE DIOXYGENASES DOMAIN-CONTAINING PROTEIN-RELATED"/>
    <property type="match status" value="1"/>
</dbReference>
<dbReference type="EMBL" id="KV878217">
    <property type="protein sequence ID" value="OJJ30467.1"/>
    <property type="molecule type" value="Genomic_DNA"/>
</dbReference>
<dbReference type="PANTHER" id="PTHR34315">
    <property type="match status" value="1"/>
</dbReference>
<dbReference type="STRING" id="1073089.A0A1L9R6F7"/>
<dbReference type="Proteomes" id="UP000184383">
    <property type="component" value="Unassembled WGS sequence"/>
</dbReference>
<keyword evidence="4" id="KW-1185">Reference proteome</keyword>
<reference evidence="4" key="1">
    <citation type="journal article" date="2017" name="Genome Biol.">
        <title>Comparative genomics reveals high biological diversity and specific adaptations in the industrially and medically important fungal genus Aspergillus.</title>
        <authorList>
            <person name="de Vries R.P."/>
            <person name="Riley R."/>
            <person name="Wiebenga A."/>
            <person name="Aguilar-Osorio G."/>
            <person name="Amillis S."/>
            <person name="Uchima C.A."/>
            <person name="Anderluh G."/>
            <person name="Asadollahi M."/>
            <person name="Askin M."/>
            <person name="Barry K."/>
            <person name="Battaglia E."/>
            <person name="Bayram O."/>
            <person name="Benocci T."/>
            <person name="Braus-Stromeyer S.A."/>
            <person name="Caldana C."/>
            <person name="Canovas D."/>
            <person name="Cerqueira G.C."/>
            <person name="Chen F."/>
            <person name="Chen W."/>
            <person name="Choi C."/>
            <person name="Clum A."/>
            <person name="Dos Santos R.A."/>
            <person name="Damasio A.R."/>
            <person name="Diallinas G."/>
            <person name="Emri T."/>
            <person name="Fekete E."/>
            <person name="Flipphi M."/>
            <person name="Freyberg S."/>
            <person name="Gallo A."/>
            <person name="Gournas C."/>
            <person name="Habgood R."/>
            <person name="Hainaut M."/>
            <person name="Harispe M.L."/>
            <person name="Henrissat B."/>
            <person name="Hilden K.S."/>
            <person name="Hope R."/>
            <person name="Hossain A."/>
            <person name="Karabika E."/>
            <person name="Karaffa L."/>
            <person name="Karanyi Z."/>
            <person name="Krasevec N."/>
            <person name="Kuo A."/>
            <person name="Kusch H."/>
            <person name="LaButti K."/>
            <person name="Lagendijk E.L."/>
            <person name="Lapidus A."/>
            <person name="Levasseur A."/>
            <person name="Lindquist E."/>
            <person name="Lipzen A."/>
            <person name="Logrieco A.F."/>
            <person name="MacCabe A."/>
            <person name="Maekelae M.R."/>
            <person name="Malavazi I."/>
            <person name="Melin P."/>
            <person name="Meyer V."/>
            <person name="Mielnichuk N."/>
            <person name="Miskei M."/>
            <person name="Molnar A.P."/>
            <person name="Mule G."/>
            <person name="Ngan C.Y."/>
            <person name="Orejas M."/>
            <person name="Orosz E."/>
            <person name="Ouedraogo J.P."/>
            <person name="Overkamp K.M."/>
            <person name="Park H.-S."/>
            <person name="Perrone G."/>
            <person name="Piumi F."/>
            <person name="Punt P.J."/>
            <person name="Ram A.F."/>
            <person name="Ramon A."/>
            <person name="Rauscher S."/>
            <person name="Record E."/>
            <person name="Riano-Pachon D.M."/>
            <person name="Robert V."/>
            <person name="Roehrig J."/>
            <person name="Ruller R."/>
            <person name="Salamov A."/>
            <person name="Salih N.S."/>
            <person name="Samson R.A."/>
            <person name="Sandor E."/>
            <person name="Sanguinetti M."/>
            <person name="Schuetze T."/>
            <person name="Sepcic K."/>
            <person name="Shelest E."/>
            <person name="Sherlock G."/>
            <person name="Sophianopoulou V."/>
            <person name="Squina F.M."/>
            <person name="Sun H."/>
            <person name="Susca A."/>
            <person name="Todd R.B."/>
            <person name="Tsang A."/>
            <person name="Unkles S.E."/>
            <person name="van de Wiele N."/>
            <person name="van Rossen-Uffink D."/>
            <person name="Oliveira J.V."/>
            <person name="Vesth T.C."/>
            <person name="Visser J."/>
            <person name="Yu J.-H."/>
            <person name="Zhou M."/>
            <person name="Andersen M.R."/>
            <person name="Archer D.B."/>
            <person name="Baker S.E."/>
            <person name="Benoit I."/>
            <person name="Brakhage A.A."/>
            <person name="Braus G.H."/>
            <person name="Fischer R."/>
            <person name="Frisvad J.C."/>
            <person name="Goldman G.H."/>
            <person name="Houbraken J."/>
            <person name="Oakley B."/>
            <person name="Pocsi I."/>
            <person name="Scazzocchio C."/>
            <person name="Seiboth B."/>
            <person name="vanKuyk P.A."/>
            <person name="Wortman J."/>
            <person name="Dyer P.S."/>
            <person name="Grigoriev I.V."/>
        </authorList>
    </citation>
    <scope>NUCLEOTIDE SEQUENCE [LARGE SCALE GENOMIC DNA]</scope>
    <source>
        <strain evidence="4">DTO 134E9</strain>
    </source>
</reference>
<sequence>MQLKNLLNLTVVGGAVLAAAHPGHHEEPTSEVQSFKRDVNHGLRKCATQFERSGLHTRAEARRKAMVELHRRQLTVRDTDAILNKSHHVTGNIEPSTSDEILFGKSNVCLIAPEGETGPYWIPGEHIRSNIRESESGVPVVVEQQYVDVETCEPIHDLYAEIWGCNATGVYSGLVADGNGNAKDLANHNRTFLRGIQPTNEDGVVTFETIFPGHYDSRTTHYHNVAHINAQRLPNNTIAGGSIAHIGQIFWDQDLISKVESTYPYNTNNIPITLNADDRVVNVESGNSDADPMLSYAFLGDKIEDGIFAWITVGVNTSALHYPYYTNVYTGSGGIEIEGTDEGSPRAIDGGLPQTSSSASASASPSSN</sequence>
<evidence type="ECO:0000256" key="2">
    <source>
        <dbReference type="SAM" id="SignalP"/>
    </source>
</evidence>
<proteinExistence type="predicted"/>
<evidence type="ECO:0000313" key="4">
    <source>
        <dbReference type="Proteomes" id="UP000184383"/>
    </source>
</evidence>
<feature type="region of interest" description="Disordered" evidence="1">
    <location>
        <begin position="336"/>
        <end position="368"/>
    </location>
</feature>
<dbReference type="VEuPathDB" id="FungiDB:ASPWEDRAFT_164665"/>
<dbReference type="SUPFAM" id="SSF49482">
    <property type="entry name" value="Aromatic compound dioxygenase"/>
    <property type="match status" value="1"/>
</dbReference>